<sequence>MAFKAKPILTCCIFIRLSFITVSGFAVFHEGKRFDSAGYFNKNARTIESFDRGDQKPKSAAQVGRLLIWQDQSSKSHGGGSVRFSSDFSSNNQPDENTNQSEDSGWMKLQHLGEQVYGLNTLYTPSVERLLGMKPKVDCVGDLMKLTVHGREAPFGSNFLIDRGSIPPLPLVHLPSECGHIFLRTWRDFVFTIPYNGCYVSQERDTFVLPLLWWGLPVKMSCSSLTSTESEPMVSCYSNGMIVRLNSRGVSENLKIKGMNEWQPLLKVSARCGYSLVSHPEGVVIHAPYMPCMEPKDGMFTFSMATESEFNLSCPALSQSLPISAPDLAHENELISVPHALTSTTLPPTTISTTTKITPPKWAPTTSSTTSTSSVQKLASPPFPHYIPGQPVPPSYPFLLFPPNIPPKILPPGPKIVGPPTAITKRPQAQVYTKRPQTWYPWYPKPSLGLTRDTSHQSAAGSHYPRKPLMVPITPLLKPTGNPQDQLTFTTSMVPPLQWVPLYPPSNMIHPLYPGKPEFVSTSSAVFPQVPYRSHHSQIIQRPSEPHSPPKPESKTPIPAPTRKTGPQLLQSLWYKPFPPHRFEMPPVPTKVLHSKTISTYGAVTSSATTYSEEPEQALKPKAFVLPYKSDVKCPPMNFQLALSPSTDSTPSLPKLQVVHTHTPIKAPSTLISSSHACSFHCQTSCSGPPSIVYHHHNHHHFGHPFQMSKLDISSVTKIKGQMLSSPFESPGSNLLSLIQAMGYNHGQLSSQHTAVPPASDYTAMQYLVENPLFKDTDAPVTSQYLTEPTMSPYIFRKLESTAPPPQSTMKPANVAPVIHPLGPSKLHSRLLQNRPVAEPLDYSDRSPDPAVNQPEIKRYFSPWGHDTQPMLVAPNNVPSFEEMVQHDISSKPTMPPTNGKNVFMNYWYQAYNSNAKPSMSNFPTKNSFTQMLLPPLSNNQIKSSNWSPQPEQSHGKTPPLQQIFQPLMQFHNSVPVISPELHFPPNGESIQIPAVRRPRLFETHWVPAVQSKKDSEIAGNGANLQ</sequence>
<accession>A0A6P6IYW4</accession>
<dbReference type="Proteomes" id="UP000515129">
    <property type="component" value="Chromosome 2"/>
</dbReference>
<dbReference type="RefSeq" id="XP_026052483.1">
    <property type="nucleotide sequence ID" value="XM_026196698.1"/>
</dbReference>
<feature type="region of interest" description="Disordered" evidence="1">
    <location>
        <begin position="941"/>
        <end position="960"/>
    </location>
</feature>
<evidence type="ECO:0000313" key="2">
    <source>
        <dbReference type="Proteomes" id="UP000515129"/>
    </source>
</evidence>
<feature type="compositionally biased region" description="Polar residues" evidence="1">
    <location>
        <begin position="83"/>
        <end position="103"/>
    </location>
</feature>
<protein>
    <submittedName>
        <fullName evidence="3">Extensin-like</fullName>
    </submittedName>
</protein>
<feature type="region of interest" description="Disordered" evidence="1">
    <location>
        <begin position="346"/>
        <end position="375"/>
    </location>
</feature>
<name>A0A6P6IYW4_CARAU</name>
<evidence type="ECO:0000313" key="3">
    <source>
        <dbReference type="RefSeq" id="XP_026052483.1"/>
    </source>
</evidence>
<keyword evidence="2" id="KW-1185">Reference proteome</keyword>
<feature type="region of interest" description="Disordered" evidence="1">
    <location>
        <begin position="532"/>
        <end position="564"/>
    </location>
</feature>
<evidence type="ECO:0000256" key="1">
    <source>
        <dbReference type="SAM" id="MobiDB-lite"/>
    </source>
</evidence>
<dbReference type="AlphaFoldDB" id="A0A6P6IYW4"/>
<feature type="compositionally biased region" description="Low complexity" evidence="1">
    <location>
        <begin position="346"/>
        <end position="374"/>
    </location>
</feature>
<reference evidence="3" key="1">
    <citation type="submission" date="2025-08" db="UniProtKB">
        <authorList>
            <consortium name="RefSeq"/>
        </authorList>
    </citation>
    <scope>IDENTIFICATION</scope>
    <source>
        <strain evidence="3">Wakin</strain>
        <tissue evidence="3">Muscle</tissue>
    </source>
</reference>
<proteinExistence type="predicted"/>
<dbReference type="OrthoDB" id="8956920at2759"/>
<feature type="compositionally biased region" description="Polar residues" evidence="1">
    <location>
        <begin position="941"/>
        <end position="953"/>
    </location>
</feature>
<dbReference type="KEGG" id="caua:113038903"/>
<gene>
    <name evidence="3" type="primary">LOC113038903</name>
</gene>
<dbReference type="GeneID" id="113038903"/>
<organism evidence="2 3">
    <name type="scientific">Carassius auratus</name>
    <name type="common">Goldfish</name>
    <dbReference type="NCBI Taxonomy" id="7957"/>
    <lineage>
        <taxon>Eukaryota</taxon>
        <taxon>Metazoa</taxon>
        <taxon>Chordata</taxon>
        <taxon>Craniata</taxon>
        <taxon>Vertebrata</taxon>
        <taxon>Euteleostomi</taxon>
        <taxon>Actinopterygii</taxon>
        <taxon>Neopterygii</taxon>
        <taxon>Teleostei</taxon>
        <taxon>Ostariophysi</taxon>
        <taxon>Cypriniformes</taxon>
        <taxon>Cyprinidae</taxon>
        <taxon>Cyprininae</taxon>
        <taxon>Carassius</taxon>
    </lineage>
</organism>
<feature type="region of interest" description="Disordered" evidence="1">
    <location>
        <begin position="73"/>
        <end position="103"/>
    </location>
</feature>
<feature type="compositionally biased region" description="Basic and acidic residues" evidence="1">
    <location>
        <begin position="544"/>
        <end position="554"/>
    </location>
</feature>